<evidence type="ECO:0000256" key="5">
    <source>
        <dbReference type="ARBA" id="ARBA00023163"/>
    </source>
</evidence>
<comment type="similarity">
    <text evidence="7">Belongs to the Ahb/Nir family.</text>
</comment>
<keyword evidence="5" id="KW-0804">Transcription</keyword>
<organism evidence="11 12">
    <name type="scientific">Maridesulfovibrio ferrireducens</name>
    <dbReference type="NCBI Taxonomy" id="246191"/>
    <lineage>
        <taxon>Bacteria</taxon>
        <taxon>Pseudomonadati</taxon>
        <taxon>Thermodesulfobacteriota</taxon>
        <taxon>Desulfovibrionia</taxon>
        <taxon>Desulfovibrionales</taxon>
        <taxon>Desulfovibrionaceae</taxon>
        <taxon>Maridesulfovibrio</taxon>
    </lineage>
</organism>
<dbReference type="UniPathway" id="UPA00252"/>
<dbReference type="InterPro" id="IPR050684">
    <property type="entry name" value="HTH-Siroheme_Decarb"/>
</dbReference>
<evidence type="ECO:0000313" key="11">
    <source>
        <dbReference type="EMBL" id="SDK83049.1"/>
    </source>
</evidence>
<name>A0A1G9F3L2_9BACT</name>
<keyword evidence="4" id="KW-0350">Heme biosynthesis</keyword>
<dbReference type="GO" id="GO:0043565">
    <property type="term" value="F:sequence-specific DNA binding"/>
    <property type="evidence" value="ECO:0007669"/>
    <property type="project" value="InterPro"/>
</dbReference>
<dbReference type="Pfam" id="PF22451">
    <property type="entry name" value="NirdL-like_HTH"/>
    <property type="match status" value="1"/>
</dbReference>
<dbReference type="STRING" id="246191.SAMN05660337_1371"/>
<keyword evidence="12" id="KW-1185">Reference proteome</keyword>
<evidence type="ECO:0000256" key="8">
    <source>
        <dbReference type="ARBA" id="ARBA00023471"/>
    </source>
</evidence>
<evidence type="ECO:0000256" key="2">
    <source>
        <dbReference type="ARBA" id="ARBA00023015"/>
    </source>
</evidence>
<sequence length="155" mass="17490">MDALDKQILAIIQSGFPIASRPYAVIGEQVGISEDEALSRVAKLREDGVIRRIGANFGSRELGWESTLCAAKVPEEKIEEFVAEVNKHKGVTHNYLRENKFNIWFTYIGPDWDNVVNTLQSITDKTGIDILNLPASFLFKIKVDFNMDDDSKEKD</sequence>
<evidence type="ECO:0000256" key="9">
    <source>
        <dbReference type="ARBA" id="ARBA00048470"/>
    </source>
</evidence>
<dbReference type="Proteomes" id="UP000199053">
    <property type="component" value="Unassembled WGS sequence"/>
</dbReference>
<dbReference type="EC" id="4.1.1.111" evidence="8"/>
<dbReference type="InterPro" id="IPR040523">
    <property type="entry name" value="AsnC_trans_reg2"/>
</dbReference>
<evidence type="ECO:0000256" key="7">
    <source>
        <dbReference type="ARBA" id="ARBA00023457"/>
    </source>
</evidence>
<reference evidence="12" key="1">
    <citation type="submission" date="2016-10" db="EMBL/GenBank/DDBJ databases">
        <authorList>
            <person name="Varghese N."/>
            <person name="Submissions S."/>
        </authorList>
    </citation>
    <scope>NUCLEOTIDE SEQUENCE [LARGE SCALE GENOMIC DNA]</scope>
    <source>
        <strain evidence="12">DSM 16995</strain>
    </source>
</reference>
<dbReference type="Pfam" id="PF17805">
    <property type="entry name" value="AsnC_trans_reg2"/>
    <property type="match status" value="1"/>
</dbReference>
<evidence type="ECO:0000256" key="1">
    <source>
        <dbReference type="ARBA" id="ARBA00004744"/>
    </source>
</evidence>
<dbReference type="InterPro" id="IPR019888">
    <property type="entry name" value="Tscrpt_reg_AsnC-like"/>
</dbReference>
<dbReference type="InterPro" id="IPR053953">
    <property type="entry name" value="NirdL-like_HTH"/>
</dbReference>
<dbReference type="Gene3D" id="3.30.70.3460">
    <property type="match status" value="1"/>
</dbReference>
<dbReference type="GO" id="GO:0016829">
    <property type="term" value="F:lyase activity"/>
    <property type="evidence" value="ECO:0007669"/>
    <property type="project" value="UniProtKB-KW"/>
</dbReference>
<dbReference type="InterPro" id="IPR036388">
    <property type="entry name" value="WH-like_DNA-bd_sf"/>
</dbReference>
<keyword evidence="2" id="KW-0805">Transcription regulation</keyword>
<dbReference type="SUPFAM" id="SSF46785">
    <property type="entry name" value="Winged helix' DNA-binding domain"/>
    <property type="match status" value="1"/>
</dbReference>
<accession>A0A1G9F3L2</accession>
<feature type="domain" description="HTH asnC-type" evidence="10">
    <location>
        <begin position="1"/>
        <end position="65"/>
    </location>
</feature>
<dbReference type="PANTHER" id="PTHR43413">
    <property type="entry name" value="TRANSCRIPTIONAL REGULATOR, ASNC FAMILY"/>
    <property type="match status" value="1"/>
</dbReference>
<dbReference type="AlphaFoldDB" id="A0A1G9F3L2"/>
<dbReference type="OrthoDB" id="9806536at2"/>
<evidence type="ECO:0000256" key="6">
    <source>
        <dbReference type="ARBA" id="ARBA00023239"/>
    </source>
</evidence>
<dbReference type="PANTHER" id="PTHR43413:SF1">
    <property type="entry name" value="SIROHEME DECARBOXYLASE NIRL SUBUNIT"/>
    <property type="match status" value="1"/>
</dbReference>
<comment type="catalytic activity">
    <reaction evidence="9">
        <text>siroheme + 2 H(+) = 12,18-didecarboxysiroheme + 2 CO2</text>
        <dbReference type="Rhea" id="RHEA:19093"/>
        <dbReference type="ChEBI" id="CHEBI:15378"/>
        <dbReference type="ChEBI" id="CHEBI:16526"/>
        <dbReference type="ChEBI" id="CHEBI:60052"/>
        <dbReference type="ChEBI" id="CHEBI:140497"/>
        <dbReference type="EC" id="4.1.1.111"/>
    </reaction>
</comment>
<dbReference type="EMBL" id="FNGA01000002">
    <property type="protein sequence ID" value="SDK83049.1"/>
    <property type="molecule type" value="Genomic_DNA"/>
</dbReference>
<keyword evidence="3 11" id="KW-0238">DNA-binding</keyword>
<evidence type="ECO:0000313" key="12">
    <source>
        <dbReference type="Proteomes" id="UP000199053"/>
    </source>
</evidence>
<comment type="pathway">
    <text evidence="1">Porphyrin-containing compound metabolism; protoheme biosynthesis.</text>
</comment>
<dbReference type="InterPro" id="IPR000485">
    <property type="entry name" value="AsnC-type_HTH_dom"/>
</dbReference>
<gene>
    <name evidence="11" type="ORF">SAMN05660337_1371</name>
</gene>
<dbReference type="InterPro" id="IPR036390">
    <property type="entry name" value="WH_DNA-bd_sf"/>
</dbReference>
<dbReference type="Gene3D" id="1.10.10.10">
    <property type="entry name" value="Winged helix-like DNA-binding domain superfamily/Winged helix DNA-binding domain"/>
    <property type="match status" value="1"/>
</dbReference>
<evidence type="ECO:0000256" key="3">
    <source>
        <dbReference type="ARBA" id="ARBA00023125"/>
    </source>
</evidence>
<protein>
    <recommendedName>
        <fullName evidence="8">siroheme decarboxylase</fullName>
        <ecNumber evidence="8">4.1.1.111</ecNumber>
    </recommendedName>
</protein>
<keyword evidence="6" id="KW-0456">Lyase</keyword>
<evidence type="ECO:0000259" key="10">
    <source>
        <dbReference type="PROSITE" id="PS50956"/>
    </source>
</evidence>
<dbReference type="RefSeq" id="WP_092159530.1">
    <property type="nucleotide sequence ID" value="NZ_FNGA01000002.1"/>
</dbReference>
<dbReference type="PROSITE" id="PS50956">
    <property type="entry name" value="HTH_ASNC_2"/>
    <property type="match status" value="1"/>
</dbReference>
<proteinExistence type="inferred from homology"/>
<evidence type="ECO:0000256" key="4">
    <source>
        <dbReference type="ARBA" id="ARBA00023133"/>
    </source>
</evidence>
<dbReference type="GO" id="GO:0006783">
    <property type="term" value="P:heme biosynthetic process"/>
    <property type="evidence" value="ECO:0007669"/>
    <property type="project" value="UniProtKB-KW"/>
</dbReference>
<dbReference type="SMART" id="SM00344">
    <property type="entry name" value="HTH_ASNC"/>
    <property type="match status" value="1"/>
</dbReference>